<evidence type="ECO:0000256" key="8">
    <source>
        <dbReference type="ARBA" id="ARBA00023288"/>
    </source>
</evidence>
<comment type="subcellular location">
    <subcellularLocation>
        <location evidence="2">Cell membrane</location>
        <topology evidence="2">Lipid-anchor</topology>
        <topology evidence="2">GPI-anchor</topology>
    </subcellularLocation>
</comment>
<evidence type="ECO:0000256" key="10">
    <source>
        <dbReference type="SAM" id="SignalP"/>
    </source>
</evidence>
<dbReference type="EMBL" id="KC612424">
    <property type="protein sequence ID" value="AGH59855.1"/>
    <property type="molecule type" value="Genomic_DNA"/>
</dbReference>
<keyword evidence="8" id="KW-0449">Lipoprotein</keyword>
<dbReference type="InterPro" id="IPR025932">
    <property type="entry name" value="Trypano_VSG_B_N_dom"/>
</dbReference>
<dbReference type="SUPFAM" id="SSF118251">
    <property type="entry name" value="Variant surface glycoprotein MITAT 1.2, VSG 221, C-terminal domain"/>
    <property type="match status" value="1"/>
</dbReference>
<dbReference type="Pfam" id="PF13206">
    <property type="entry name" value="VSG_B"/>
    <property type="match status" value="1"/>
</dbReference>
<evidence type="ECO:0000256" key="9">
    <source>
        <dbReference type="SAM" id="MobiDB-lite"/>
    </source>
</evidence>
<dbReference type="GO" id="GO:0005886">
    <property type="term" value="C:plasma membrane"/>
    <property type="evidence" value="ECO:0007669"/>
    <property type="project" value="UniProtKB-SubCell"/>
</dbReference>
<organism evidence="12">
    <name type="scientific">Trypanosoma brucei</name>
    <dbReference type="NCBI Taxonomy" id="5691"/>
    <lineage>
        <taxon>Eukaryota</taxon>
        <taxon>Discoba</taxon>
        <taxon>Euglenozoa</taxon>
        <taxon>Kinetoplastea</taxon>
        <taxon>Metakinetoplastina</taxon>
        <taxon>Trypanosomatida</taxon>
        <taxon>Trypanosomatidae</taxon>
        <taxon>Trypanosoma</taxon>
    </lineage>
</organism>
<dbReference type="VEuPathDB" id="TriTrypDB:Tb1125.Tb11.v5.0131"/>
<keyword evidence="3" id="KW-1003">Cell membrane</keyword>
<evidence type="ECO:0000256" key="4">
    <source>
        <dbReference type="ARBA" id="ARBA00022622"/>
    </source>
</evidence>
<protein>
    <submittedName>
        <fullName evidence="12">Variant surface glycoprotein 470</fullName>
    </submittedName>
</protein>
<keyword evidence="7" id="KW-0325">Glycoprotein</keyword>
<dbReference type="VEuPathDB" id="TriTrypDB:Tb10.v4.0100"/>
<evidence type="ECO:0000313" key="12">
    <source>
        <dbReference type="EMBL" id="AGH59855.1"/>
    </source>
</evidence>
<name>M4TAC2_9TRYP</name>
<dbReference type="VEuPathDB" id="TriTrypDB:Tb427_000110900"/>
<dbReference type="AlphaFoldDB" id="M4TAC2"/>
<reference evidence="12" key="1">
    <citation type="submission" date="2013-02" db="EMBL/GenBank/DDBJ databases">
        <authorList>
            <person name="Cross G.A.M."/>
            <person name="Kim H.-S."/>
            <person name="Wickstead B."/>
        </authorList>
    </citation>
    <scope>NUCLEOTIDE SEQUENCE</scope>
    <source>
        <strain evidence="12">Lister 427</strain>
    </source>
</reference>
<dbReference type="GO" id="GO:0098552">
    <property type="term" value="C:side of membrane"/>
    <property type="evidence" value="ECO:0007669"/>
    <property type="project" value="UniProtKB-KW"/>
</dbReference>
<evidence type="ECO:0000256" key="3">
    <source>
        <dbReference type="ARBA" id="ARBA00022475"/>
    </source>
</evidence>
<feature type="domain" description="Trypanosome variant surface glycoprotein B-type N-terminal" evidence="11">
    <location>
        <begin position="30"/>
        <end position="388"/>
    </location>
</feature>
<proteinExistence type="predicted"/>
<evidence type="ECO:0000256" key="2">
    <source>
        <dbReference type="ARBA" id="ARBA00004609"/>
    </source>
</evidence>
<evidence type="ECO:0000256" key="1">
    <source>
        <dbReference type="ARBA" id="ARBA00002523"/>
    </source>
</evidence>
<feature type="signal peptide" evidence="10">
    <location>
        <begin position="1"/>
        <end position="40"/>
    </location>
</feature>
<feature type="compositionally biased region" description="Low complexity" evidence="9">
    <location>
        <begin position="476"/>
        <end position="486"/>
    </location>
</feature>
<keyword evidence="4" id="KW-0336">GPI-anchor</keyword>
<evidence type="ECO:0000256" key="7">
    <source>
        <dbReference type="ARBA" id="ARBA00023180"/>
    </source>
</evidence>
<sequence>MNSKQRAKQCRICKRHCCALVPRQLAALFILLAAAIGSDGNVGIGHNANEFTHLCSLIALADALPGLPQAPPADVAAYNELLQLNMSLSDESWQSIFSKNGDNKNWHESKPDGVADPGGWANSWTVWLNALKAIKATDGEKEIRKRGFHSLLTAQRQQAAARVRTLTARAHHLMSEYKAQRAAIDAINDESARKELNKAAYGQDIATKATPAPATAFEGGGGSNYGGVCSTPATAIKAKSVIATLACVCAHSDSSGVDGVCGLPVKPPTQWNVDGTGAAEAQLNQPKAYCPPETTKVLTADELQRRLTAAESYFKIKGTDVTLGASMNGGCDGKNTGGICVKVTGVVEGTEFKKEKIPWIATLSTLLVKLANREAAITKANSIASQLQVELVHAYRLAEEIKELPTPSNSDQGSATNNTPSKVAATDEACAEQGVSKCEKPCKLVVEEGGKKKCKLDKEAKQAVEKEIQESEGNDGKTTTQNTTGNNSFVIHKAPLLLAFLLL</sequence>
<dbReference type="InterPro" id="IPR027446">
    <property type="entry name" value="VSG_C_dom_sf"/>
</dbReference>
<accession>M4TAC2</accession>
<keyword evidence="5 10" id="KW-0732">Signal</keyword>
<dbReference type="Gene3D" id="4.10.110.20">
    <property type="entry name" value="Variant surface glycoprotein MITAT 1.2, VSG 221, C-terminal domain"/>
    <property type="match status" value="1"/>
</dbReference>
<reference evidence="12" key="2">
    <citation type="journal article" date="2014" name="Mol. Biochem. Parasitol.">
        <title>Capturing the variant surface glycoprotein repertoire (the VSGnome) of Trypanosoma brucei Lister 427.</title>
        <authorList>
            <person name="Cross G.A."/>
            <person name="Kim H.S."/>
            <person name="Wickstead B."/>
        </authorList>
    </citation>
    <scope>NUCLEOTIDE SEQUENCE</scope>
    <source>
        <strain evidence="12">Lister 427</strain>
    </source>
</reference>
<keyword evidence="6" id="KW-0472">Membrane</keyword>
<evidence type="ECO:0000256" key="5">
    <source>
        <dbReference type="ARBA" id="ARBA00022729"/>
    </source>
</evidence>
<evidence type="ECO:0000256" key="6">
    <source>
        <dbReference type="ARBA" id="ARBA00023136"/>
    </source>
</evidence>
<feature type="region of interest" description="Disordered" evidence="9">
    <location>
        <begin position="465"/>
        <end position="486"/>
    </location>
</feature>
<feature type="chain" id="PRO_5004058570" evidence="10">
    <location>
        <begin position="41"/>
        <end position="503"/>
    </location>
</feature>
<evidence type="ECO:0000259" key="11">
    <source>
        <dbReference type="Pfam" id="PF13206"/>
    </source>
</evidence>
<comment type="function">
    <text evidence="1">VSG forms a coat on the surface of the parasite. The trypanosome evades the immune response of the host by expressing a series of antigenically distinct VSGs from an estimated 1000 VSG genes.</text>
</comment>